<dbReference type="AlphaFoldDB" id="A0A7C5HGD6"/>
<comment type="caution">
    <text evidence="1">The sequence shown here is derived from an EMBL/GenBank/DDBJ whole genome shotgun (WGS) entry which is preliminary data.</text>
</comment>
<accession>A0A7C5HGD6</accession>
<protein>
    <submittedName>
        <fullName evidence="1">Uncharacterized protein</fullName>
    </submittedName>
</protein>
<gene>
    <name evidence="1" type="ORF">ENL01_00315</name>
</gene>
<proteinExistence type="predicted"/>
<evidence type="ECO:0000313" key="1">
    <source>
        <dbReference type="EMBL" id="HHE07375.1"/>
    </source>
</evidence>
<dbReference type="EMBL" id="DRSK01000018">
    <property type="protein sequence ID" value="HHE07375.1"/>
    <property type="molecule type" value="Genomic_DNA"/>
</dbReference>
<organism evidence="1">
    <name type="scientific">Chlorobaculum parvum</name>
    <dbReference type="NCBI Taxonomy" id="274539"/>
    <lineage>
        <taxon>Bacteria</taxon>
        <taxon>Pseudomonadati</taxon>
        <taxon>Chlorobiota</taxon>
        <taxon>Chlorobiia</taxon>
        <taxon>Chlorobiales</taxon>
        <taxon>Chlorobiaceae</taxon>
        <taxon>Chlorobaculum</taxon>
    </lineage>
</organism>
<dbReference type="Pfam" id="PF18845">
    <property type="entry name" value="baeRF_family3"/>
    <property type="match status" value="1"/>
</dbReference>
<dbReference type="Proteomes" id="UP000886059">
    <property type="component" value="Unassembled WGS sequence"/>
</dbReference>
<name>A0A7C5HGD6_9CHLB</name>
<reference evidence="1" key="1">
    <citation type="journal article" date="2020" name="mSystems">
        <title>Genome- and Community-Level Interaction Insights into Carbon Utilization and Element Cycling Functions of Hydrothermarchaeota in Hydrothermal Sediment.</title>
        <authorList>
            <person name="Zhou Z."/>
            <person name="Liu Y."/>
            <person name="Xu W."/>
            <person name="Pan J."/>
            <person name="Luo Z.H."/>
            <person name="Li M."/>
        </authorList>
    </citation>
    <scope>NUCLEOTIDE SEQUENCE [LARGE SCALE GENOMIC DNA]</scope>
    <source>
        <strain evidence="1">HyVt-628</strain>
    </source>
</reference>
<sequence length="381" mass="42228">MNNAFTGIPGELFKAHASPCVSIFMPTSRTFPDNAQDPVRFKNLVARAEADGIAFFGKREMAPLIERLRFVQDDASFWRHTLDGLALFVSPDYFRIFHLQESVLEQARVSDAFYVRPLIRIYQTVERFQVLALTRSEVKLYDATREHLDEIELAPEVPKTMTAALGTEITQPHMTVASYGGTGAAMRHGHSSRKDEEALDNERFFRAVDQGVTNHYSKPSGLPLVLAALPEHQGLFRSISRNSHLLDAGIETDPGSLDSDAMRQKAWQVMEPYQERKIEQMIARFREVEGGTLGTDNPYAIATAAVAGNVSLLLLDGHKFWPGQVDPVSGDILLDEASRLSGRDVLEEMALAVLARGGEVVVLLPERMPTASGAAAIFRHP</sequence>
<dbReference type="InterPro" id="IPR041289">
    <property type="entry name" value="Bact_RF_family3"/>
</dbReference>